<feature type="region of interest" description="Disordered" evidence="1">
    <location>
        <begin position="30"/>
        <end position="57"/>
    </location>
</feature>
<gene>
    <name evidence="2" type="ORF">A6X21_04945</name>
</gene>
<dbReference type="Proteomes" id="UP000094828">
    <property type="component" value="Unassembled WGS sequence"/>
</dbReference>
<dbReference type="AlphaFoldDB" id="A0A1C3EIQ7"/>
<protein>
    <submittedName>
        <fullName evidence="2">Uncharacterized protein</fullName>
    </submittedName>
</protein>
<evidence type="ECO:0000313" key="2">
    <source>
        <dbReference type="EMBL" id="ODA33113.1"/>
    </source>
</evidence>
<dbReference type="RefSeq" id="WP_068846951.1">
    <property type="nucleotide sequence ID" value="NZ_LYDR01000058.1"/>
</dbReference>
<name>A0A1C3EIQ7_9PLAN</name>
<reference evidence="2 3" key="1">
    <citation type="submission" date="2016-05" db="EMBL/GenBank/DDBJ databases">
        <title>Genomic and physiological characterization of Planctopirus sp. isolated from fresh water lake.</title>
        <authorList>
            <person name="Subhash Y."/>
            <person name="Ramana C."/>
        </authorList>
    </citation>
    <scope>NUCLEOTIDE SEQUENCE [LARGE SCALE GENOMIC DNA]</scope>
    <source>
        <strain evidence="2 3">JC280</strain>
    </source>
</reference>
<evidence type="ECO:0000313" key="3">
    <source>
        <dbReference type="Proteomes" id="UP000094828"/>
    </source>
</evidence>
<comment type="caution">
    <text evidence="2">The sequence shown here is derived from an EMBL/GenBank/DDBJ whole genome shotgun (WGS) entry which is preliminary data.</text>
</comment>
<keyword evidence="3" id="KW-1185">Reference proteome</keyword>
<accession>A0A1C3EIQ7</accession>
<dbReference type="EMBL" id="LYDR01000058">
    <property type="protein sequence ID" value="ODA33113.1"/>
    <property type="molecule type" value="Genomic_DNA"/>
</dbReference>
<dbReference type="OrthoDB" id="9822100at2"/>
<evidence type="ECO:0000256" key="1">
    <source>
        <dbReference type="SAM" id="MobiDB-lite"/>
    </source>
</evidence>
<proteinExistence type="predicted"/>
<sequence>MRSQFVMHLSLAACIFGCGIDESKAVKTTASQPPYYNPKAVESNPDGATLEEHDTKNKSDFRSAIPSLSLYEPKITRLRGKIVERHDLAKMHKYYLVSDTGEFYALDKWVPANQVLNTECDVIGVSMVPTPRHAEQLVLEANSQMLPGQSIPESPIKGVLHDVSVTAVGDE</sequence>
<organism evidence="2 3">
    <name type="scientific">Planctopirus hydrillae</name>
    <dbReference type="NCBI Taxonomy" id="1841610"/>
    <lineage>
        <taxon>Bacteria</taxon>
        <taxon>Pseudomonadati</taxon>
        <taxon>Planctomycetota</taxon>
        <taxon>Planctomycetia</taxon>
        <taxon>Planctomycetales</taxon>
        <taxon>Planctomycetaceae</taxon>
        <taxon>Planctopirus</taxon>
    </lineage>
</organism>